<keyword evidence="9 12" id="KW-1133">Transmembrane helix</keyword>
<feature type="transmembrane region" description="Helical" evidence="12">
    <location>
        <begin position="165"/>
        <end position="182"/>
    </location>
</feature>
<feature type="transmembrane region" description="Helical" evidence="12">
    <location>
        <begin position="135"/>
        <end position="153"/>
    </location>
</feature>
<evidence type="ECO:0000256" key="11">
    <source>
        <dbReference type="ARBA" id="ARBA00023136"/>
    </source>
</evidence>
<feature type="transmembrane region" description="Helical" evidence="12">
    <location>
        <begin position="227"/>
        <end position="247"/>
    </location>
</feature>
<evidence type="ECO:0000256" key="4">
    <source>
        <dbReference type="ARBA" id="ARBA00022516"/>
    </source>
</evidence>
<sequence length="299" mass="31871">MKANYSAYYHFQEKGGSLMLSTAFLLVLGSGFLHSVWNLFTKRSLDKNVFLWLCQLVGIVLMVPWAIALWDGSQLNSNGWWIIAAASALHGLYTLLLAAAYSVGDLSQVYPIMRGTSPLLVPLIGVTLLNEQLTLAGYLGVACIVIGIVALSNIKLGGAGTSLRAPLLALAVGLCIASYIVVDKLALGYVPAIVLNTITTAGNLLALTPAVIRAKGMKRELRHNGKIMLLCGLIAPGGYLIFLYALSLGPVSLLAPMREIGTVFGTLMGILILHEKQGKQRIWSSVLITGGVIVLGLWG</sequence>
<evidence type="ECO:0000256" key="12">
    <source>
        <dbReference type="SAM" id="Phobius"/>
    </source>
</evidence>
<feature type="transmembrane region" description="Helical" evidence="12">
    <location>
        <begin position="282"/>
        <end position="298"/>
    </location>
</feature>
<dbReference type="InterPro" id="IPR037185">
    <property type="entry name" value="EmrE-like"/>
</dbReference>
<feature type="transmembrane region" description="Helical" evidence="12">
    <location>
        <begin position="80"/>
        <end position="100"/>
    </location>
</feature>
<evidence type="ECO:0000256" key="5">
    <source>
        <dbReference type="ARBA" id="ARBA00022519"/>
    </source>
</evidence>
<dbReference type="Gene3D" id="1.10.3730.20">
    <property type="match status" value="2"/>
</dbReference>
<evidence type="ECO:0000313" key="15">
    <source>
        <dbReference type="Proteomes" id="UP000673394"/>
    </source>
</evidence>
<evidence type="ECO:0000313" key="14">
    <source>
        <dbReference type="EMBL" id="MBP3964765.1"/>
    </source>
</evidence>
<feature type="transmembrane region" description="Helical" evidence="12">
    <location>
        <begin position="188"/>
        <end position="207"/>
    </location>
</feature>
<evidence type="ECO:0000256" key="1">
    <source>
        <dbReference type="ARBA" id="ARBA00004651"/>
    </source>
</evidence>
<evidence type="ECO:0000256" key="3">
    <source>
        <dbReference type="ARBA" id="ARBA00022475"/>
    </source>
</evidence>
<organism evidence="14 15">
    <name type="scientific">Paenibacillus lignilyticus</name>
    <dbReference type="NCBI Taxonomy" id="1172615"/>
    <lineage>
        <taxon>Bacteria</taxon>
        <taxon>Bacillati</taxon>
        <taxon>Bacillota</taxon>
        <taxon>Bacilli</taxon>
        <taxon>Bacillales</taxon>
        <taxon>Paenibacillaceae</taxon>
        <taxon>Paenibacillus</taxon>
    </lineage>
</organism>
<dbReference type="Pfam" id="PF00892">
    <property type="entry name" value="EamA"/>
    <property type="match status" value="2"/>
</dbReference>
<keyword evidence="4" id="KW-0444">Lipid biosynthesis</keyword>
<evidence type="ECO:0000256" key="7">
    <source>
        <dbReference type="ARBA" id="ARBA00022692"/>
    </source>
</evidence>
<dbReference type="Proteomes" id="UP000673394">
    <property type="component" value="Unassembled WGS sequence"/>
</dbReference>
<gene>
    <name evidence="14" type="ORF">I8J30_18760</name>
</gene>
<keyword evidence="3" id="KW-1003">Cell membrane</keyword>
<feature type="domain" description="EamA" evidence="13">
    <location>
        <begin position="166"/>
        <end position="295"/>
    </location>
</feature>
<accession>A0ABS5CFZ8</accession>
<keyword evidence="5" id="KW-0997">Cell inner membrane</keyword>
<dbReference type="InterPro" id="IPR000390">
    <property type="entry name" value="Small_drug/metabolite_transptr"/>
</dbReference>
<dbReference type="SUPFAM" id="SSF103481">
    <property type="entry name" value="Multidrug resistance efflux transporter EmrE"/>
    <property type="match status" value="2"/>
</dbReference>
<dbReference type="RefSeq" id="WP_210660651.1">
    <property type="nucleotide sequence ID" value="NZ_JAGKSP010000007.1"/>
</dbReference>
<feature type="transmembrane region" description="Helical" evidence="12">
    <location>
        <begin position="253"/>
        <end position="273"/>
    </location>
</feature>
<keyword evidence="8" id="KW-0448">Lipopolysaccharide biosynthesis</keyword>
<evidence type="ECO:0000256" key="9">
    <source>
        <dbReference type="ARBA" id="ARBA00022989"/>
    </source>
</evidence>
<dbReference type="PANTHER" id="PTHR30561:SF9">
    <property type="entry name" value="4-AMINO-4-DEOXY-L-ARABINOSE-PHOSPHOUNDECAPRENOL FLIPPASE SUBUNIT ARNF-RELATED"/>
    <property type="match status" value="1"/>
</dbReference>
<dbReference type="InterPro" id="IPR000620">
    <property type="entry name" value="EamA_dom"/>
</dbReference>
<feature type="domain" description="EamA" evidence="13">
    <location>
        <begin position="23"/>
        <end position="151"/>
    </location>
</feature>
<feature type="transmembrane region" description="Helical" evidence="12">
    <location>
        <begin position="49"/>
        <end position="68"/>
    </location>
</feature>
<proteinExistence type="inferred from homology"/>
<feature type="transmembrane region" description="Helical" evidence="12">
    <location>
        <begin position="112"/>
        <end position="129"/>
    </location>
</feature>
<keyword evidence="7 12" id="KW-0812">Transmembrane</keyword>
<comment type="similarity">
    <text evidence="2">Belongs to the EamA transporter family.</text>
</comment>
<comment type="caution">
    <text evidence="14">The sequence shown here is derived from an EMBL/GenBank/DDBJ whole genome shotgun (WGS) entry which is preliminary data.</text>
</comment>
<name>A0ABS5CFZ8_9BACL</name>
<dbReference type="EMBL" id="JAGKSP010000007">
    <property type="protein sequence ID" value="MBP3964765.1"/>
    <property type="molecule type" value="Genomic_DNA"/>
</dbReference>
<evidence type="ECO:0000256" key="8">
    <source>
        <dbReference type="ARBA" id="ARBA00022985"/>
    </source>
</evidence>
<keyword evidence="15" id="KW-1185">Reference proteome</keyword>
<keyword evidence="10" id="KW-0443">Lipid metabolism</keyword>
<evidence type="ECO:0000259" key="13">
    <source>
        <dbReference type="Pfam" id="PF00892"/>
    </source>
</evidence>
<reference evidence="14 15" key="1">
    <citation type="submission" date="2021-04" db="EMBL/GenBank/DDBJ databases">
        <title>Paenibacillus sp. DLE-14 whole genome sequence.</title>
        <authorList>
            <person name="Ham Y.J."/>
        </authorList>
    </citation>
    <scope>NUCLEOTIDE SEQUENCE [LARGE SCALE GENOMIC DNA]</scope>
    <source>
        <strain evidence="14 15">DLE-14</strain>
    </source>
</reference>
<keyword evidence="6" id="KW-0441">Lipid A biosynthesis</keyword>
<dbReference type="PANTHER" id="PTHR30561">
    <property type="entry name" value="SMR FAMILY PROTON-DEPENDENT DRUG EFFLUX TRANSPORTER SUGE"/>
    <property type="match status" value="1"/>
</dbReference>
<evidence type="ECO:0000256" key="10">
    <source>
        <dbReference type="ARBA" id="ARBA00023098"/>
    </source>
</evidence>
<evidence type="ECO:0000256" key="6">
    <source>
        <dbReference type="ARBA" id="ARBA00022556"/>
    </source>
</evidence>
<evidence type="ECO:0000256" key="2">
    <source>
        <dbReference type="ARBA" id="ARBA00007362"/>
    </source>
</evidence>
<keyword evidence="11 12" id="KW-0472">Membrane</keyword>
<comment type="subcellular location">
    <subcellularLocation>
        <location evidence="1">Cell membrane</location>
        <topology evidence="1">Multi-pass membrane protein</topology>
    </subcellularLocation>
</comment>
<feature type="transmembrane region" description="Helical" evidence="12">
    <location>
        <begin position="18"/>
        <end position="37"/>
    </location>
</feature>
<protein>
    <submittedName>
        <fullName evidence="14">EamA family transporter</fullName>
    </submittedName>
</protein>